<protein>
    <recommendedName>
        <fullName evidence="14">Protein sleepless</fullName>
    </recommendedName>
</protein>
<keyword evidence="2" id="KW-0336">GPI-anchor</keyword>
<keyword evidence="13" id="KW-1185">Reference proteome</keyword>
<evidence type="ECO:0000256" key="8">
    <source>
        <dbReference type="ARBA" id="ARBA00023288"/>
    </source>
</evidence>
<evidence type="ECO:0000256" key="10">
    <source>
        <dbReference type="SAM" id="SignalP"/>
    </source>
</evidence>
<keyword evidence="8" id="KW-0449">Lipoprotein</keyword>
<dbReference type="VEuPathDB" id="VectorBase:ASIC014028"/>
<feature type="chain" id="PRO_5001784446" description="Protein sleepless" evidence="10">
    <location>
        <begin position="26"/>
        <end position="152"/>
    </location>
</feature>
<accession>A0A084W759</accession>
<proteinExistence type="predicted"/>
<feature type="signal peptide" evidence="10">
    <location>
        <begin position="1"/>
        <end position="25"/>
    </location>
</feature>
<evidence type="ECO:0000313" key="13">
    <source>
        <dbReference type="Proteomes" id="UP000030765"/>
    </source>
</evidence>
<evidence type="ECO:0000256" key="9">
    <source>
        <dbReference type="SAM" id="Phobius"/>
    </source>
</evidence>
<dbReference type="OrthoDB" id="6083863at2759"/>
<dbReference type="GO" id="GO:0098552">
    <property type="term" value="C:side of membrane"/>
    <property type="evidence" value="ECO:0007669"/>
    <property type="project" value="UniProtKB-KW"/>
</dbReference>
<evidence type="ECO:0000256" key="7">
    <source>
        <dbReference type="ARBA" id="ARBA00023180"/>
    </source>
</evidence>
<evidence type="ECO:0000256" key="3">
    <source>
        <dbReference type="ARBA" id="ARBA00022692"/>
    </source>
</evidence>
<dbReference type="OMA" id="RVNTCEL"/>
<evidence type="ECO:0000256" key="4">
    <source>
        <dbReference type="ARBA" id="ARBA00022729"/>
    </source>
</evidence>
<keyword evidence="5 9" id="KW-1133">Transmembrane helix</keyword>
<dbReference type="PANTHER" id="PTHR33562:SF20">
    <property type="entry name" value="PROTEIN QUIVER"/>
    <property type="match status" value="1"/>
</dbReference>
<evidence type="ECO:0000256" key="1">
    <source>
        <dbReference type="ARBA" id="ARBA00004589"/>
    </source>
</evidence>
<evidence type="ECO:0008006" key="14">
    <source>
        <dbReference type="Google" id="ProtNLM"/>
    </source>
</evidence>
<feature type="transmembrane region" description="Helical" evidence="9">
    <location>
        <begin position="130"/>
        <end position="150"/>
    </location>
</feature>
<dbReference type="PANTHER" id="PTHR33562">
    <property type="entry name" value="ATILLA, ISOFORM B-RELATED-RELATED"/>
    <property type="match status" value="1"/>
</dbReference>
<dbReference type="VEuPathDB" id="VectorBase:ASIS018281"/>
<dbReference type="EMBL" id="ATLV01021117">
    <property type="status" value="NOT_ANNOTATED_CDS"/>
    <property type="molecule type" value="Genomic_DNA"/>
</dbReference>
<organism evidence="11">
    <name type="scientific">Anopheles sinensis</name>
    <name type="common">Mosquito</name>
    <dbReference type="NCBI Taxonomy" id="74873"/>
    <lineage>
        <taxon>Eukaryota</taxon>
        <taxon>Metazoa</taxon>
        <taxon>Ecdysozoa</taxon>
        <taxon>Arthropoda</taxon>
        <taxon>Hexapoda</taxon>
        <taxon>Insecta</taxon>
        <taxon>Pterygota</taxon>
        <taxon>Neoptera</taxon>
        <taxon>Endopterygota</taxon>
        <taxon>Diptera</taxon>
        <taxon>Nematocera</taxon>
        <taxon>Culicoidea</taxon>
        <taxon>Culicidae</taxon>
        <taxon>Anophelinae</taxon>
        <taxon>Anopheles</taxon>
    </lineage>
</organism>
<name>A0A084W759_ANOSI</name>
<evidence type="ECO:0000256" key="2">
    <source>
        <dbReference type="ARBA" id="ARBA00022622"/>
    </source>
</evidence>
<dbReference type="EMBL" id="KE525312">
    <property type="protein sequence ID" value="KFB46053.1"/>
    <property type="molecule type" value="Genomic_DNA"/>
</dbReference>
<reference evidence="12" key="2">
    <citation type="submission" date="2020-05" db="UniProtKB">
        <authorList>
            <consortium name="EnsemblMetazoa"/>
        </authorList>
    </citation>
    <scope>IDENTIFICATION</scope>
</reference>
<evidence type="ECO:0000256" key="5">
    <source>
        <dbReference type="ARBA" id="ARBA00022989"/>
    </source>
</evidence>
<gene>
    <name evidence="11" type="ORF">ZHAS_00014028</name>
</gene>
<comment type="subcellular location">
    <subcellularLocation>
        <location evidence="1">Membrane</location>
        <topology evidence="1">Lipid-anchor</topology>
        <topology evidence="1">GPI-anchor</topology>
    </subcellularLocation>
</comment>
<keyword evidence="7" id="KW-0325">Glycoprotein</keyword>
<dbReference type="Proteomes" id="UP000030765">
    <property type="component" value="Unassembled WGS sequence"/>
</dbReference>
<keyword evidence="3 9" id="KW-0812">Transmembrane</keyword>
<keyword evidence="6 9" id="KW-0472">Membrane</keyword>
<dbReference type="AlphaFoldDB" id="A0A084W759"/>
<reference evidence="11 13" key="1">
    <citation type="journal article" date="2014" name="BMC Genomics">
        <title>Genome sequence of Anopheles sinensis provides insight into genetics basis of mosquito competence for malaria parasites.</title>
        <authorList>
            <person name="Zhou D."/>
            <person name="Zhang D."/>
            <person name="Ding G."/>
            <person name="Shi L."/>
            <person name="Hou Q."/>
            <person name="Ye Y."/>
            <person name="Xu Y."/>
            <person name="Zhou H."/>
            <person name="Xiong C."/>
            <person name="Li S."/>
            <person name="Yu J."/>
            <person name="Hong S."/>
            <person name="Yu X."/>
            <person name="Zou P."/>
            <person name="Chen C."/>
            <person name="Chang X."/>
            <person name="Wang W."/>
            <person name="Lv Y."/>
            <person name="Sun Y."/>
            <person name="Ma L."/>
            <person name="Shen B."/>
            <person name="Zhu C."/>
        </authorList>
    </citation>
    <scope>NUCLEOTIDE SEQUENCE [LARGE SCALE GENOMIC DNA]</scope>
</reference>
<evidence type="ECO:0000313" key="11">
    <source>
        <dbReference type="EMBL" id="KFB46053.1"/>
    </source>
</evidence>
<dbReference type="InterPro" id="IPR050975">
    <property type="entry name" value="Sleep_regulator"/>
</dbReference>
<evidence type="ECO:0000313" key="12">
    <source>
        <dbReference type="EnsemblMetazoa" id="ASIC014028-PA"/>
    </source>
</evidence>
<sequence>MKQRVSATIAICLGIILSFTSTASALQCYECGSTEGWSDCNSRATRVTCGFSTQVSILDRNIFLPAQARQLELACLSLSAQGSLGGVTGYAYIRQCFYNDKSMCSLISAELPPGFRVNTCELCTTDLCNGAKSVTIAFSTILLMAVAVMLRQ</sequence>
<evidence type="ECO:0000256" key="6">
    <source>
        <dbReference type="ARBA" id="ARBA00023136"/>
    </source>
</evidence>
<dbReference type="EnsemblMetazoa" id="ASIC014028-RA">
    <property type="protein sequence ID" value="ASIC014028-PA"/>
    <property type="gene ID" value="ASIC014028"/>
</dbReference>
<keyword evidence="4 10" id="KW-0732">Signal</keyword>